<evidence type="ECO:0000256" key="1">
    <source>
        <dbReference type="ARBA" id="ARBA00022679"/>
    </source>
</evidence>
<feature type="binding site" evidence="9">
    <location>
        <position position="131"/>
    </location>
    <ligand>
        <name>Mg(2+)</name>
        <dbReference type="ChEBI" id="CHEBI:18420"/>
    </ligand>
</feature>
<accession>B0VFZ6</accession>
<dbReference type="InterPro" id="IPR000836">
    <property type="entry name" value="PRTase_dom"/>
</dbReference>
<dbReference type="PANTHER" id="PTHR10210:SF41">
    <property type="entry name" value="RIBOSE-PHOSPHATE PYROPHOSPHOKINASE 1, CHLOROPLASTIC"/>
    <property type="match status" value="1"/>
</dbReference>
<dbReference type="NCBIfam" id="NF002320">
    <property type="entry name" value="PRK01259.1"/>
    <property type="match status" value="1"/>
</dbReference>
<dbReference type="EMBL" id="CU466930">
    <property type="protein sequence ID" value="CAO81451.1"/>
    <property type="molecule type" value="Genomic_DNA"/>
</dbReference>
<dbReference type="SUPFAM" id="SSF53271">
    <property type="entry name" value="PRTase-like"/>
    <property type="match status" value="1"/>
</dbReference>
<evidence type="ECO:0000256" key="8">
    <source>
        <dbReference type="ARBA" id="ARBA00049535"/>
    </source>
</evidence>
<dbReference type="AlphaFoldDB" id="B0VFZ6"/>
<feature type="binding site" evidence="9">
    <location>
        <position position="171"/>
    </location>
    <ligand>
        <name>Mg(2+)</name>
        <dbReference type="ChEBI" id="CHEBI:18420"/>
    </ligand>
</feature>
<organism evidence="11 12">
    <name type="scientific">Cloacimonas acidaminovorans (strain Evry)</name>
    <dbReference type="NCBI Taxonomy" id="459349"/>
    <lineage>
        <taxon>Bacteria</taxon>
        <taxon>Pseudomonadati</taxon>
        <taxon>Candidatus Cloacimonadota</taxon>
        <taxon>Candidatus Cloacimonadia</taxon>
        <taxon>Candidatus Cloacimonadales</taxon>
        <taxon>Candidatus Cloacimonadaceae</taxon>
        <taxon>Candidatus Cloacimonas</taxon>
    </lineage>
</organism>
<evidence type="ECO:0000256" key="5">
    <source>
        <dbReference type="ARBA" id="ARBA00022777"/>
    </source>
</evidence>
<gene>
    <name evidence="11" type="primary">prsA</name>
    <name evidence="9" type="synonym">prs</name>
    <name evidence="11" type="ordered locus">CLOAM1613</name>
</gene>
<evidence type="ECO:0000256" key="4">
    <source>
        <dbReference type="ARBA" id="ARBA00022741"/>
    </source>
</evidence>
<dbReference type="GO" id="GO:0005737">
    <property type="term" value="C:cytoplasm"/>
    <property type="evidence" value="ECO:0007669"/>
    <property type="project" value="UniProtKB-SubCell"/>
</dbReference>
<keyword evidence="2 9" id="KW-0479">Metal-binding</keyword>
<dbReference type="GO" id="GO:0000287">
    <property type="term" value="F:magnesium ion binding"/>
    <property type="evidence" value="ECO:0007669"/>
    <property type="project" value="UniProtKB-UniRule"/>
</dbReference>
<dbReference type="GO" id="GO:0006164">
    <property type="term" value="P:purine nucleotide biosynthetic process"/>
    <property type="evidence" value="ECO:0007669"/>
    <property type="project" value="TreeGrafter"/>
</dbReference>
<dbReference type="GO" id="GO:0002189">
    <property type="term" value="C:ribose phosphate diphosphokinase complex"/>
    <property type="evidence" value="ECO:0007669"/>
    <property type="project" value="TreeGrafter"/>
</dbReference>
<evidence type="ECO:0000259" key="10">
    <source>
        <dbReference type="Pfam" id="PF13793"/>
    </source>
</evidence>
<proteinExistence type="inferred from homology"/>
<dbReference type="GO" id="GO:0006015">
    <property type="term" value="P:5-phosphoribose 1-diphosphate biosynthetic process"/>
    <property type="evidence" value="ECO:0007669"/>
    <property type="project" value="UniProtKB-UniRule"/>
</dbReference>
<dbReference type="CDD" id="cd06223">
    <property type="entry name" value="PRTases_typeI"/>
    <property type="match status" value="1"/>
</dbReference>
<dbReference type="PROSITE" id="PS00114">
    <property type="entry name" value="PRPP_SYNTHASE"/>
    <property type="match status" value="1"/>
</dbReference>
<dbReference type="RefSeq" id="WP_015425309.1">
    <property type="nucleotide sequence ID" value="NC_020449.1"/>
</dbReference>
<comment type="catalytic activity">
    <reaction evidence="8 9">
        <text>D-ribose 5-phosphate + ATP = 5-phospho-alpha-D-ribose 1-diphosphate + AMP + H(+)</text>
        <dbReference type="Rhea" id="RHEA:15609"/>
        <dbReference type="ChEBI" id="CHEBI:15378"/>
        <dbReference type="ChEBI" id="CHEBI:30616"/>
        <dbReference type="ChEBI" id="CHEBI:58017"/>
        <dbReference type="ChEBI" id="CHEBI:78346"/>
        <dbReference type="ChEBI" id="CHEBI:456215"/>
        <dbReference type="EC" id="2.7.6.1"/>
    </reaction>
</comment>
<evidence type="ECO:0000256" key="2">
    <source>
        <dbReference type="ARBA" id="ARBA00022723"/>
    </source>
</evidence>
<dbReference type="SMART" id="SM01400">
    <property type="entry name" value="Pribosyltran_N"/>
    <property type="match status" value="1"/>
</dbReference>
<reference evidence="11 12" key="1">
    <citation type="journal article" date="2008" name="J. Bacteriol.">
        <title>'Candidatus Cloacamonas acidaminovorans': genome sequence reconstruction provides a first glimpse of a new bacterial division.</title>
        <authorList>
            <person name="Pelletier E."/>
            <person name="Kreimeyer A."/>
            <person name="Bocs S."/>
            <person name="Rouy Z."/>
            <person name="Gyapay G."/>
            <person name="Chouari R."/>
            <person name="Riviere D."/>
            <person name="Ganesan A."/>
            <person name="Daegelen P."/>
            <person name="Sghir A."/>
            <person name="Cohen G.N."/>
            <person name="Medigue C."/>
            <person name="Weissenbach J."/>
            <person name="Le Paslier D."/>
        </authorList>
    </citation>
    <scope>NUCLEOTIDE SEQUENCE [LARGE SCALE GENOMIC DNA]</scope>
    <source>
        <strain evidence="12">Evry</strain>
    </source>
</reference>
<sequence length="315" mass="34566">MFSKLILITGNANRPLAEEVSRHAGIPLADIDLFKFSNDESFVKINDNVRGADVFVIQPTCYPVNDNLIDLLIIIDALKRASAQRINCVIPYYAYARSDKKDQPRVPITAKLVADLITIAGAHRVITVDLHADQIQGFFNIPVDHLYAIPTFARYFKSIMPMDDIVVVSPDSGGANRARALAKRLNCTLAIGDKRRSGNEDRAELLNIIGEVNNKTVILFDDIIDTGGSLIKVANALVDKGVKKIYAACTHGVLSGSAVSDLEASPIEKLFITNTIPLSEEKKQCTKIVQLSIAEMLAIAIKKVHIEESISVLFR</sequence>
<dbReference type="InterPro" id="IPR029099">
    <property type="entry name" value="Pribosyltran_N"/>
</dbReference>
<keyword evidence="9" id="KW-0963">Cytoplasm</keyword>
<evidence type="ECO:0000256" key="6">
    <source>
        <dbReference type="ARBA" id="ARBA00022840"/>
    </source>
</evidence>
<keyword evidence="4 9" id="KW-0547">Nucleotide-binding</keyword>
<keyword evidence="5 9" id="KW-0418">Kinase</keyword>
<keyword evidence="7 9" id="KW-0460">Magnesium</keyword>
<dbReference type="EC" id="2.7.6.1" evidence="9"/>
<keyword evidence="6 9" id="KW-0067">ATP-binding</keyword>
<comment type="subcellular location">
    <subcellularLocation>
        <location evidence="9">Cytoplasm</location>
    </subcellularLocation>
</comment>
<dbReference type="Proteomes" id="UP000002019">
    <property type="component" value="Chromosome"/>
</dbReference>
<evidence type="ECO:0000256" key="3">
    <source>
        <dbReference type="ARBA" id="ARBA00022727"/>
    </source>
</evidence>
<dbReference type="Pfam" id="PF13793">
    <property type="entry name" value="Pribosyltran_N"/>
    <property type="match status" value="1"/>
</dbReference>
<dbReference type="KEGG" id="caci:CLOAM1613"/>
<dbReference type="UniPathway" id="UPA00087">
    <property type="reaction ID" value="UER00172"/>
</dbReference>
<dbReference type="InterPro" id="IPR000842">
    <property type="entry name" value="PRib_PP_synth_CS"/>
</dbReference>
<keyword evidence="3 9" id="KW-0545">Nucleotide biosynthesis</keyword>
<feature type="binding site" evidence="9">
    <location>
        <begin position="225"/>
        <end position="229"/>
    </location>
    <ligand>
        <name>D-ribose 5-phosphate</name>
        <dbReference type="ChEBI" id="CHEBI:78346"/>
    </ligand>
</feature>
<evidence type="ECO:0000256" key="9">
    <source>
        <dbReference type="HAMAP-Rule" id="MF_00583"/>
    </source>
</evidence>
<dbReference type="GO" id="GO:0009156">
    <property type="term" value="P:ribonucleoside monophosphate biosynthetic process"/>
    <property type="evidence" value="ECO:0007669"/>
    <property type="project" value="InterPro"/>
</dbReference>
<feature type="binding site" evidence="9">
    <location>
        <position position="221"/>
    </location>
    <ligand>
        <name>D-ribose 5-phosphate</name>
        <dbReference type="ChEBI" id="CHEBI:78346"/>
    </ligand>
</feature>
<feature type="domain" description="Ribose-phosphate pyrophosphokinase N-terminal" evidence="10">
    <location>
        <begin position="6"/>
        <end position="121"/>
    </location>
</feature>
<keyword evidence="1 9" id="KW-0808">Transferase</keyword>
<name>B0VFZ6_CLOAI</name>
<dbReference type="PANTHER" id="PTHR10210">
    <property type="entry name" value="RIBOSE-PHOSPHATE DIPHOSPHOKINASE FAMILY MEMBER"/>
    <property type="match status" value="1"/>
</dbReference>
<dbReference type="OrthoDB" id="9777067at2"/>
<feature type="active site" evidence="9">
    <location>
        <position position="194"/>
    </location>
</feature>
<dbReference type="HOGENOM" id="CLU_033546_4_0_0"/>
<comment type="pathway">
    <text evidence="9">Metabolic intermediate biosynthesis; 5-phospho-alpha-D-ribose 1-diphosphate biosynthesis; 5-phospho-alpha-D-ribose 1-diphosphate from D-ribose 5-phosphate (route I): step 1/1.</text>
</comment>
<dbReference type="FunFam" id="3.40.50.2020:FF:000002">
    <property type="entry name" value="Ribose-phosphate pyrophosphokinase"/>
    <property type="match status" value="1"/>
</dbReference>
<evidence type="ECO:0000313" key="12">
    <source>
        <dbReference type="Proteomes" id="UP000002019"/>
    </source>
</evidence>
<dbReference type="InterPro" id="IPR005946">
    <property type="entry name" value="Rib-P_diPkinase"/>
</dbReference>
<dbReference type="HAMAP" id="MF_00583_B">
    <property type="entry name" value="RibP_PPkinase_B"/>
    <property type="match status" value="1"/>
</dbReference>
<comment type="function">
    <text evidence="9">Involved in the biosynthesis of the central metabolite phospho-alpha-D-ribosyl-1-pyrophosphate (PRPP) via the transfer of pyrophosphoryl group from ATP to 1-hydroxyl of ribose-5-phosphate (Rib-5-P).</text>
</comment>
<comment type="caution">
    <text evidence="9">Lacks conserved residue(s) required for the propagation of feature annotation.</text>
</comment>
<dbReference type="InterPro" id="IPR037515">
    <property type="entry name" value="Rib-P_diPkinase_bac"/>
</dbReference>
<comment type="cofactor">
    <cofactor evidence="9">
        <name>Mg(2+)</name>
        <dbReference type="ChEBI" id="CHEBI:18420"/>
    </cofactor>
    <text evidence="9">Binds 2 Mg(2+) ions per subunit.</text>
</comment>
<dbReference type="GO" id="GO:0005524">
    <property type="term" value="F:ATP binding"/>
    <property type="evidence" value="ECO:0007669"/>
    <property type="project" value="UniProtKB-KW"/>
</dbReference>
<dbReference type="InterPro" id="IPR029057">
    <property type="entry name" value="PRTase-like"/>
</dbReference>
<dbReference type="eggNOG" id="COG0462">
    <property type="taxonomic scope" value="Bacteria"/>
</dbReference>
<dbReference type="STRING" id="459349.CLOAM1613"/>
<comment type="similarity">
    <text evidence="9">Belongs to the ribose-phosphate pyrophosphokinase family. Class I subfamily.</text>
</comment>
<dbReference type="GO" id="GO:0004749">
    <property type="term" value="F:ribose phosphate diphosphokinase activity"/>
    <property type="evidence" value="ECO:0007669"/>
    <property type="project" value="UniProtKB-UniRule"/>
</dbReference>
<dbReference type="GO" id="GO:0016301">
    <property type="term" value="F:kinase activity"/>
    <property type="evidence" value="ECO:0007669"/>
    <property type="project" value="UniProtKB-KW"/>
</dbReference>
<dbReference type="NCBIfam" id="TIGR01251">
    <property type="entry name" value="ribP_PPkin"/>
    <property type="match status" value="1"/>
</dbReference>
<protein>
    <recommendedName>
        <fullName evidence="9">Ribose-phosphate pyrophosphokinase</fullName>
        <shortName evidence="9">RPPK</shortName>
        <ecNumber evidence="9">2.7.6.1</ecNumber>
    </recommendedName>
    <alternativeName>
        <fullName evidence="9">5-phospho-D-ribosyl alpha-1-diphosphate synthase</fullName>
    </alternativeName>
    <alternativeName>
        <fullName evidence="9">Phosphoribosyl diphosphate synthase</fullName>
    </alternativeName>
    <alternativeName>
        <fullName evidence="9">Phosphoribosyl pyrophosphate synthase</fullName>
        <shortName evidence="9">P-Rib-PP synthase</shortName>
        <shortName evidence="9">PRPP synthase</shortName>
        <shortName evidence="9">PRPPase</shortName>
    </alternativeName>
</protein>
<comment type="subunit">
    <text evidence="9">Homohexamer.</text>
</comment>
<evidence type="ECO:0000256" key="7">
    <source>
        <dbReference type="ARBA" id="ARBA00022842"/>
    </source>
</evidence>
<evidence type="ECO:0000313" key="11">
    <source>
        <dbReference type="EMBL" id="CAO81451.1"/>
    </source>
</evidence>
<keyword evidence="12" id="KW-1185">Reference proteome</keyword>
<feature type="binding site" evidence="9">
    <location>
        <position position="196"/>
    </location>
    <ligand>
        <name>D-ribose 5-phosphate</name>
        <dbReference type="ChEBI" id="CHEBI:78346"/>
    </ligand>
</feature>
<dbReference type="FunFam" id="3.40.50.2020:FF:000014">
    <property type="entry name" value="Ribose-phosphate pyrophosphokinase 1"/>
    <property type="match status" value="1"/>
</dbReference>
<dbReference type="Pfam" id="PF14572">
    <property type="entry name" value="Pribosyl_synth"/>
    <property type="match status" value="1"/>
</dbReference>
<dbReference type="Gene3D" id="3.40.50.2020">
    <property type="match status" value="2"/>
</dbReference>
<feature type="binding site" evidence="9">
    <location>
        <begin position="38"/>
        <end position="40"/>
    </location>
    <ligand>
        <name>ATP</name>
        <dbReference type="ChEBI" id="CHEBI:30616"/>
    </ligand>
</feature>